<evidence type="ECO:0000256" key="2">
    <source>
        <dbReference type="ARBA" id="ARBA00009904"/>
    </source>
</evidence>
<feature type="transmembrane region" description="Helical" evidence="10">
    <location>
        <begin position="470"/>
        <end position="489"/>
    </location>
</feature>
<dbReference type="InterPro" id="IPR002490">
    <property type="entry name" value="V-ATPase_116kDa_su"/>
</dbReference>
<feature type="transmembrane region" description="Helical" evidence="10">
    <location>
        <begin position="533"/>
        <end position="554"/>
    </location>
</feature>
<dbReference type="GO" id="GO:0007035">
    <property type="term" value="P:vacuolar acidification"/>
    <property type="evidence" value="ECO:0007669"/>
    <property type="project" value="TreeGrafter"/>
</dbReference>
<evidence type="ECO:0000256" key="8">
    <source>
        <dbReference type="SAM" id="Coils"/>
    </source>
</evidence>
<comment type="similarity">
    <text evidence="2">Belongs to the V-ATPase 116 kDa subunit family.</text>
</comment>
<sequence length="682" mass="77433">MGLTKIEKIQIIGHRTNEEEVIGRLQELGLVQFVKPAIPAESRHSAKSRHSGSGSEDVATMPSADKFVSQISSREEVIEKIAGLEQAIKYLESLEEKKGLLSGIIPEKIILSEKDFASMINLDQDKIQQEVQSIQEEFNKLLTREEHFKKELETFLPWLNLSVVLCEIKGLEFTELIPGTLPLKLFPLFQDNIKKEFEGRFSLEVVSQDEEKVHLLLAFLKEDIEKFKPEDYNFTRIELPSIQKTAKERIEEIEKELSEIYARISEIQKRAQKLKAEKIKLMVFYDYLLNVKNKEESKEQFFYFPHTFILDGWTRKKDLKKLTEDLKEKFKEIELLTVKPEEGEEPPVALENTRTVKPFEMLTCLYGTPNYKELDPTPLLAPFFIIYFGLCLTDAGYGIVLMLLMYIFIRRSKLKPNRLVYILFWGGLFTIFAGAITGGWFGDAIDRFAVFSFLSGLKKLMIFDPMKNPIIFLAIALALGFIQVCYGLGLKVYKLMRQGAPLDAFCDPFSQLMVVCGLPLLALALMKLLPGILFPISLGMVIFGIGNIFFYNFINITGGLLIRLFMGVYAIYSTITGCLVGDVLSFSRLLALGMATAGIAMAVNVMAQSAMDIPIIGVIVAILITVVGHFLNIVINAFGGFVHSLRLQYVEFFTKFYEGGGKEFRPFGKEYKYMEVKNNGED</sequence>
<feature type="transmembrane region" description="Helical" evidence="10">
    <location>
        <begin position="379"/>
        <end position="407"/>
    </location>
</feature>
<dbReference type="GO" id="GO:0046961">
    <property type="term" value="F:proton-transporting ATPase activity, rotational mechanism"/>
    <property type="evidence" value="ECO:0007669"/>
    <property type="project" value="InterPro"/>
</dbReference>
<reference evidence="12" key="1">
    <citation type="submission" date="2017-09" db="EMBL/GenBank/DDBJ databases">
        <title>Depth-based differentiation of microbial function through sediment-hosted aquifers and enrichment of novel symbionts in the deep terrestrial subsurface.</title>
        <authorList>
            <person name="Probst A.J."/>
            <person name="Ladd B."/>
            <person name="Jarett J.K."/>
            <person name="Geller-Mcgrath D.E."/>
            <person name="Sieber C.M.K."/>
            <person name="Emerson J.B."/>
            <person name="Anantharaman K."/>
            <person name="Thomas B.C."/>
            <person name="Malmstrom R."/>
            <person name="Stieglmeier M."/>
            <person name="Klingl A."/>
            <person name="Woyke T."/>
            <person name="Ryan C.M."/>
            <person name="Banfield J.F."/>
        </authorList>
    </citation>
    <scope>NUCLEOTIDE SEQUENCE [LARGE SCALE GENOMIC DNA]</scope>
</reference>
<dbReference type="GO" id="GO:0051117">
    <property type="term" value="F:ATPase binding"/>
    <property type="evidence" value="ECO:0007669"/>
    <property type="project" value="TreeGrafter"/>
</dbReference>
<keyword evidence="6" id="KW-0406">Ion transport</keyword>
<keyword evidence="4 10" id="KW-0812">Transmembrane</keyword>
<evidence type="ECO:0000256" key="7">
    <source>
        <dbReference type="ARBA" id="ARBA00023136"/>
    </source>
</evidence>
<feature type="transmembrane region" description="Helical" evidence="10">
    <location>
        <begin position="589"/>
        <end position="607"/>
    </location>
</feature>
<dbReference type="GO" id="GO:0016471">
    <property type="term" value="C:vacuolar proton-transporting V-type ATPase complex"/>
    <property type="evidence" value="ECO:0007669"/>
    <property type="project" value="TreeGrafter"/>
</dbReference>
<feature type="transmembrane region" description="Helical" evidence="10">
    <location>
        <begin position="509"/>
        <end position="526"/>
    </location>
</feature>
<feature type="coiled-coil region" evidence="8">
    <location>
        <begin position="243"/>
        <end position="277"/>
    </location>
</feature>
<evidence type="ECO:0000313" key="11">
    <source>
        <dbReference type="EMBL" id="PIZ15225.1"/>
    </source>
</evidence>
<evidence type="ECO:0000256" key="3">
    <source>
        <dbReference type="ARBA" id="ARBA00022448"/>
    </source>
</evidence>
<gene>
    <name evidence="11" type="ORF">COY51_05905</name>
</gene>
<feature type="transmembrane region" description="Helical" evidence="10">
    <location>
        <begin position="613"/>
        <end position="638"/>
    </location>
</feature>
<evidence type="ECO:0000256" key="9">
    <source>
        <dbReference type="SAM" id="MobiDB-lite"/>
    </source>
</evidence>
<name>A0A2H9PA42_9BACT</name>
<keyword evidence="5 10" id="KW-1133">Transmembrane helix</keyword>
<comment type="subcellular location">
    <subcellularLocation>
        <location evidence="1">Membrane</location>
        <topology evidence="1">Multi-pass membrane protein</topology>
    </subcellularLocation>
</comment>
<dbReference type="Pfam" id="PF01496">
    <property type="entry name" value="V_ATPase_I"/>
    <property type="match status" value="2"/>
</dbReference>
<evidence type="ECO:0000256" key="6">
    <source>
        <dbReference type="ARBA" id="ARBA00023065"/>
    </source>
</evidence>
<dbReference type="Gene3D" id="3.30.70.2170">
    <property type="match status" value="1"/>
</dbReference>
<keyword evidence="7 10" id="KW-0472">Membrane</keyword>
<feature type="transmembrane region" description="Helical" evidence="10">
    <location>
        <begin position="560"/>
        <end position="580"/>
    </location>
</feature>
<accession>A0A2H9PA42</accession>
<proteinExistence type="inferred from homology"/>
<comment type="caution">
    <text evidence="11">The sequence shown here is derived from an EMBL/GenBank/DDBJ whole genome shotgun (WGS) entry which is preliminary data.</text>
</comment>
<protein>
    <submittedName>
        <fullName evidence="11">Uncharacterized protein</fullName>
    </submittedName>
</protein>
<evidence type="ECO:0000256" key="5">
    <source>
        <dbReference type="ARBA" id="ARBA00022989"/>
    </source>
</evidence>
<dbReference type="EMBL" id="PFMS01000101">
    <property type="protein sequence ID" value="PIZ15225.1"/>
    <property type="molecule type" value="Genomic_DNA"/>
</dbReference>
<dbReference type="GO" id="GO:0033179">
    <property type="term" value="C:proton-transporting V-type ATPase, V0 domain"/>
    <property type="evidence" value="ECO:0007669"/>
    <property type="project" value="InterPro"/>
</dbReference>
<keyword evidence="8" id="KW-0175">Coiled coil</keyword>
<feature type="transmembrane region" description="Helical" evidence="10">
    <location>
        <begin position="419"/>
        <end position="441"/>
    </location>
</feature>
<dbReference type="Gene3D" id="1.20.1460.20">
    <property type="match status" value="1"/>
</dbReference>
<dbReference type="PANTHER" id="PTHR11629">
    <property type="entry name" value="VACUOLAR PROTON ATPASES"/>
    <property type="match status" value="1"/>
</dbReference>
<evidence type="ECO:0000256" key="1">
    <source>
        <dbReference type="ARBA" id="ARBA00004141"/>
    </source>
</evidence>
<dbReference type="PANTHER" id="PTHR11629:SF63">
    <property type="entry name" value="V-TYPE PROTON ATPASE SUBUNIT A"/>
    <property type="match status" value="1"/>
</dbReference>
<dbReference type="AlphaFoldDB" id="A0A2H9PA42"/>
<dbReference type="Gene3D" id="3.30.70.2750">
    <property type="match status" value="1"/>
</dbReference>
<keyword evidence="3" id="KW-0813">Transport</keyword>
<evidence type="ECO:0000313" key="12">
    <source>
        <dbReference type="Proteomes" id="UP000234145"/>
    </source>
</evidence>
<feature type="region of interest" description="Disordered" evidence="9">
    <location>
        <begin position="41"/>
        <end position="60"/>
    </location>
</feature>
<dbReference type="Proteomes" id="UP000234145">
    <property type="component" value="Unassembled WGS sequence"/>
</dbReference>
<evidence type="ECO:0000256" key="10">
    <source>
        <dbReference type="SAM" id="Phobius"/>
    </source>
</evidence>
<organism evidence="11 12">
    <name type="scientific">Candidatus Desantisbacteria bacterium CG_4_10_14_0_8_um_filter_39_17</name>
    <dbReference type="NCBI Taxonomy" id="1974542"/>
    <lineage>
        <taxon>Bacteria</taxon>
        <taxon>Candidatus Desantisiibacteriota</taxon>
    </lineage>
</organism>
<evidence type="ECO:0000256" key="4">
    <source>
        <dbReference type="ARBA" id="ARBA00022692"/>
    </source>
</evidence>